<gene>
    <name evidence="2" type="ORF">AOXY_G33931</name>
</gene>
<comment type="caution">
    <text evidence="2">The sequence shown here is derived from an EMBL/GenBank/DDBJ whole genome shotgun (WGS) entry which is preliminary data.</text>
</comment>
<evidence type="ECO:0000256" key="1">
    <source>
        <dbReference type="SAM" id="MobiDB-lite"/>
    </source>
</evidence>
<organism evidence="2 3">
    <name type="scientific">Acipenser oxyrinchus oxyrinchus</name>
    <dbReference type="NCBI Taxonomy" id="40147"/>
    <lineage>
        <taxon>Eukaryota</taxon>
        <taxon>Metazoa</taxon>
        <taxon>Chordata</taxon>
        <taxon>Craniata</taxon>
        <taxon>Vertebrata</taxon>
        <taxon>Euteleostomi</taxon>
        <taxon>Actinopterygii</taxon>
        <taxon>Chondrostei</taxon>
        <taxon>Acipenseriformes</taxon>
        <taxon>Acipenseridae</taxon>
        <taxon>Acipenser</taxon>
    </lineage>
</organism>
<evidence type="ECO:0000313" key="2">
    <source>
        <dbReference type="EMBL" id="KAK1150498.1"/>
    </source>
</evidence>
<dbReference type="Proteomes" id="UP001230051">
    <property type="component" value="Unassembled WGS sequence"/>
</dbReference>
<dbReference type="EMBL" id="JAGXEW010000059">
    <property type="protein sequence ID" value="KAK1150498.1"/>
    <property type="molecule type" value="Genomic_DNA"/>
</dbReference>
<reference evidence="2" key="1">
    <citation type="submission" date="2022-02" db="EMBL/GenBank/DDBJ databases">
        <title>Atlantic sturgeon de novo genome assembly.</title>
        <authorList>
            <person name="Stock M."/>
            <person name="Klopp C."/>
            <person name="Guiguen Y."/>
            <person name="Cabau C."/>
            <person name="Parinello H."/>
            <person name="Santidrian Yebra-Pimentel E."/>
            <person name="Kuhl H."/>
            <person name="Dirks R.P."/>
            <person name="Guessner J."/>
            <person name="Wuertz S."/>
            <person name="Du K."/>
            <person name="Schartl M."/>
        </authorList>
    </citation>
    <scope>NUCLEOTIDE SEQUENCE</scope>
    <source>
        <strain evidence="2">STURGEONOMICS-FGT-2020</strain>
        <tissue evidence="2">Whole blood</tissue>
    </source>
</reference>
<feature type="compositionally biased region" description="Basic and acidic residues" evidence="1">
    <location>
        <begin position="10"/>
        <end position="20"/>
    </location>
</feature>
<accession>A0AAD8FPH1</accession>
<dbReference type="AlphaFoldDB" id="A0AAD8FPH1"/>
<protein>
    <submittedName>
        <fullName evidence="2">Uncharacterized protein</fullName>
    </submittedName>
</protein>
<evidence type="ECO:0000313" key="3">
    <source>
        <dbReference type="Proteomes" id="UP001230051"/>
    </source>
</evidence>
<proteinExistence type="predicted"/>
<keyword evidence="3" id="KW-1185">Reference proteome</keyword>
<sequence length="91" mass="10819">MNPTPRRRNSKEPARGKAQEQTEGGSEDKEELERLRRENNELEVMYKEEKLRREELEETLRDLTPQGMDPQFETLATPTATRYFFQNGFQN</sequence>
<feature type="region of interest" description="Disordered" evidence="1">
    <location>
        <begin position="1"/>
        <end position="39"/>
    </location>
</feature>
<name>A0AAD8FPH1_ACIOX</name>